<reference evidence="3" key="2">
    <citation type="submission" date="2011-02" db="EMBL/GenBank/DDBJ databases">
        <authorList>
            <person name="MacLean D."/>
        </authorList>
    </citation>
    <scope>NUCLEOTIDE SEQUENCE</scope>
</reference>
<dbReference type="Gene3D" id="1.10.10.60">
    <property type="entry name" value="Homeodomain-like"/>
    <property type="match status" value="1"/>
</dbReference>
<dbReference type="InterPro" id="IPR006600">
    <property type="entry name" value="HTH_CenpB_DNA-bd_dom"/>
</dbReference>
<dbReference type="PROSITE" id="PS51253">
    <property type="entry name" value="HTH_CENPB"/>
    <property type="match status" value="1"/>
</dbReference>
<reference evidence="3" key="1">
    <citation type="journal article" date="2011" name="PLoS Biol.">
        <title>Gene gain and loss during evolution of obligate parasitism in the white rust pathogen of Arabidopsis thaliana.</title>
        <authorList>
            <person name="Kemen E."/>
            <person name="Gardiner A."/>
            <person name="Schultz-Larsen T."/>
            <person name="Kemen A.C."/>
            <person name="Balmuth A.L."/>
            <person name="Robert-Seilaniantz A."/>
            <person name="Bailey K."/>
            <person name="Holub E."/>
            <person name="Studholme D.J."/>
            <person name="Maclean D."/>
            <person name="Jones J.D."/>
        </authorList>
    </citation>
    <scope>NUCLEOTIDE SEQUENCE</scope>
</reference>
<dbReference type="AlphaFoldDB" id="F0X227"/>
<protein>
    <submittedName>
        <fullName evidence="3">Uncharacterized protein AlNc14C797G12525</fullName>
    </submittedName>
</protein>
<evidence type="ECO:0000256" key="1">
    <source>
        <dbReference type="ARBA" id="ARBA00023125"/>
    </source>
</evidence>
<proteinExistence type="predicted"/>
<dbReference type="SUPFAM" id="SSF46689">
    <property type="entry name" value="Homeodomain-like"/>
    <property type="match status" value="1"/>
</dbReference>
<organism evidence="3">
    <name type="scientific">Albugo laibachii Nc14</name>
    <dbReference type="NCBI Taxonomy" id="890382"/>
    <lineage>
        <taxon>Eukaryota</taxon>
        <taxon>Sar</taxon>
        <taxon>Stramenopiles</taxon>
        <taxon>Oomycota</taxon>
        <taxon>Peronosporomycetes</taxon>
        <taxon>Albuginales</taxon>
        <taxon>Albuginaceae</taxon>
        <taxon>Albugo</taxon>
    </lineage>
</organism>
<sequence length="174" mass="19123">MKAETVEKKLNQLAVLEKTKDMGATILRFYPNISEVAYKAKRTQIYSWKKAPQKLRAATQANKGGHRKICDKVMATLLSNELENEIVRFVNELGKEGVPVSTAMLTIKGKKIAAEAAVSLFSASGCWVNGFKARHRMSVLAATRQGQQSPADIDNIATGFAAHVEEIVRHLGIN</sequence>
<dbReference type="InterPro" id="IPR009057">
    <property type="entry name" value="Homeodomain-like_sf"/>
</dbReference>
<dbReference type="Pfam" id="PF03221">
    <property type="entry name" value="HTH_Tnp_Tc5"/>
    <property type="match status" value="1"/>
</dbReference>
<gene>
    <name evidence="3" type="primary">AlNc14C797G12525</name>
    <name evidence="3" type="ORF">ALNC14_140360</name>
</gene>
<evidence type="ECO:0000313" key="3">
    <source>
        <dbReference type="EMBL" id="CCA27892.1"/>
    </source>
</evidence>
<feature type="domain" description="HTH CENPB-type" evidence="2">
    <location>
        <begin position="70"/>
        <end position="141"/>
    </location>
</feature>
<accession>F0X227</accession>
<name>F0X227_9STRA</name>
<dbReference type="GO" id="GO:0003677">
    <property type="term" value="F:DNA binding"/>
    <property type="evidence" value="ECO:0007669"/>
    <property type="project" value="UniProtKB-KW"/>
</dbReference>
<keyword evidence="1" id="KW-0238">DNA-binding</keyword>
<dbReference type="EMBL" id="FR824725">
    <property type="protein sequence ID" value="CCA27892.1"/>
    <property type="molecule type" value="Genomic_DNA"/>
</dbReference>
<evidence type="ECO:0000259" key="2">
    <source>
        <dbReference type="PROSITE" id="PS51253"/>
    </source>
</evidence>
<dbReference type="HOGENOM" id="CLU_031434_2_1_1"/>